<feature type="transmembrane region" description="Helical" evidence="16">
    <location>
        <begin position="6"/>
        <end position="25"/>
    </location>
</feature>
<comment type="similarity">
    <text evidence="4 14">Belongs to the cytochrome P450 family.</text>
</comment>
<keyword evidence="16" id="KW-0812">Transmembrane</keyword>
<evidence type="ECO:0000313" key="17">
    <source>
        <dbReference type="EMBL" id="AVL92848.1"/>
    </source>
</evidence>
<evidence type="ECO:0000256" key="4">
    <source>
        <dbReference type="ARBA" id="ARBA00010617"/>
    </source>
</evidence>
<evidence type="ECO:0000256" key="9">
    <source>
        <dbReference type="ARBA" id="ARBA00023002"/>
    </source>
</evidence>
<accession>A0A6F8GXK6</accession>
<dbReference type="PRINTS" id="PR00385">
    <property type="entry name" value="P450"/>
</dbReference>
<dbReference type="PANTHER" id="PTHR24291">
    <property type="entry name" value="CYTOCHROME P450 FAMILY 4"/>
    <property type="match status" value="1"/>
</dbReference>
<evidence type="ECO:0000256" key="5">
    <source>
        <dbReference type="ARBA" id="ARBA00022617"/>
    </source>
</evidence>
<keyword evidence="5 13" id="KW-0349">Heme</keyword>
<evidence type="ECO:0000256" key="12">
    <source>
        <dbReference type="ARBA" id="ARBA00023136"/>
    </source>
</evidence>
<evidence type="ECO:0000256" key="1">
    <source>
        <dbReference type="ARBA" id="ARBA00001971"/>
    </source>
</evidence>
<reference evidence="17" key="1">
    <citation type="submission" date="2017-03" db="EMBL/GenBank/DDBJ databases">
        <authorList>
            <person name="Zhang X.Y."/>
            <person name="Li Y.H."/>
            <person name="Kang X.L."/>
            <person name="Wu H.H."/>
            <person name="Yu R.R."/>
            <person name="Guo Y.Q."/>
            <person name="Wang J.X."/>
            <person name="Zhang J.Z."/>
            <person name="Ma E.B."/>
        </authorList>
    </citation>
    <scope>NUCLEOTIDE SEQUENCE</scope>
    <source>
        <strain evidence="17">Locust strain-G9</strain>
    </source>
</reference>
<evidence type="ECO:0000256" key="8">
    <source>
        <dbReference type="ARBA" id="ARBA00022848"/>
    </source>
</evidence>
<dbReference type="GO" id="GO:0020037">
    <property type="term" value="F:heme binding"/>
    <property type="evidence" value="ECO:0007669"/>
    <property type="project" value="InterPro"/>
</dbReference>
<organism evidence="17">
    <name type="scientific">Locusta migratoria</name>
    <name type="common">Migratory locust</name>
    <dbReference type="NCBI Taxonomy" id="7004"/>
    <lineage>
        <taxon>Eukaryota</taxon>
        <taxon>Metazoa</taxon>
        <taxon>Ecdysozoa</taxon>
        <taxon>Arthropoda</taxon>
        <taxon>Hexapoda</taxon>
        <taxon>Insecta</taxon>
        <taxon>Pterygota</taxon>
        <taxon>Neoptera</taxon>
        <taxon>Polyneoptera</taxon>
        <taxon>Orthoptera</taxon>
        <taxon>Caelifera</taxon>
        <taxon>Acrididea</taxon>
        <taxon>Acridomorpha</taxon>
        <taxon>Acridoidea</taxon>
        <taxon>Acrididae</taxon>
        <taxon>Oedipodinae</taxon>
        <taxon>Locusta</taxon>
    </lineage>
</organism>
<reference evidence="17" key="2">
    <citation type="journal article" date="2020" name="Int. J. Biol. Macromol.">
        <title>Transcriptome analysis of antennal cytochrome P450s and their transcriptional responses to plant and locust volatiles in Locusta migratoria.</title>
        <authorList>
            <person name="Wu H."/>
            <person name="Liu Y."/>
            <person name="Shi X."/>
            <person name="Zhang X."/>
            <person name="Ye C."/>
            <person name="Zhu K.Y."/>
            <person name="Zhu F."/>
            <person name="Zhang J."/>
            <person name="Ma E."/>
        </authorList>
    </citation>
    <scope>NUCLEOTIDE SEQUENCE</scope>
    <source>
        <strain evidence="17">Locust strain-G9</strain>
    </source>
</reference>
<dbReference type="PANTHER" id="PTHR24291:SF189">
    <property type="entry name" value="CYTOCHROME P450 4C3-RELATED"/>
    <property type="match status" value="1"/>
</dbReference>
<evidence type="ECO:0000256" key="6">
    <source>
        <dbReference type="ARBA" id="ARBA00022723"/>
    </source>
</evidence>
<dbReference type="InterPro" id="IPR036396">
    <property type="entry name" value="Cyt_P450_sf"/>
</dbReference>
<dbReference type="GO" id="GO:0016705">
    <property type="term" value="F:oxidoreductase activity, acting on paired donors, with incorporation or reduction of molecular oxygen"/>
    <property type="evidence" value="ECO:0007669"/>
    <property type="project" value="InterPro"/>
</dbReference>
<dbReference type="SUPFAM" id="SSF48264">
    <property type="entry name" value="Cytochrome P450"/>
    <property type="match status" value="1"/>
</dbReference>
<dbReference type="GO" id="GO:0005506">
    <property type="term" value="F:iron ion binding"/>
    <property type="evidence" value="ECO:0007669"/>
    <property type="project" value="InterPro"/>
</dbReference>
<keyword evidence="7" id="KW-0256">Endoplasmic reticulum</keyword>
<dbReference type="EMBL" id="KY852410">
    <property type="protein sequence ID" value="AVL92848.1"/>
    <property type="molecule type" value="mRNA"/>
</dbReference>
<keyword evidence="10 13" id="KW-0408">Iron</keyword>
<dbReference type="GO" id="GO:0004497">
    <property type="term" value="F:monooxygenase activity"/>
    <property type="evidence" value="ECO:0007669"/>
    <property type="project" value="UniProtKB-KW"/>
</dbReference>
<dbReference type="InterPro" id="IPR001128">
    <property type="entry name" value="Cyt_P450"/>
</dbReference>
<evidence type="ECO:0000256" key="10">
    <source>
        <dbReference type="ARBA" id="ARBA00023004"/>
    </source>
</evidence>
<feature type="region of interest" description="Disordered" evidence="15">
    <location>
        <begin position="532"/>
        <end position="555"/>
    </location>
</feature>
<evidence type="ECO:0000256" key="11">
    <source>
        <dbReference type="ARBA" id="ARBA00023033"/>
    </source>
</evidence>
<keyword evidence="9 14" id="KW-0560">Oxidoreductase</keyword>
<keyword evidence="12 16" id="KW-0472">Membrane</keyword>
<dbReference type="InterPro" id="IPR002401">
    <property type="entry name" value="Cyt_P450_E_grp-I"/>
</dbReference>
<evidence type="ECO:0000256" key="15">
    <source>
        <dbReference type="SAM" id="MobiDB-lite"/>
    </source>
</evidence>
<keyword evidence="8" id="KW-0492">Microsome</keyword>
<dbReference type="AlphaFoldDB" id="A0A6F8GXK6"/>
<keyword evidence="16" id="KW-1133">Transmembrane helix</keyword>
<evidence type="ECO:0000256" key="16">
    <source>
        <dbReference type="SAM" id="Phobius"/>
    </source>
</evidence>
<dbReference type="PROSITE" id="PS00086">
    <property type="entry name" value="CYTOCHROME_P450"/>
    <property type="match status" value="1"/>
</dbReference>
<proteinExistence type="evidence at transcript level"/>
<dbReference type="InterPro" id="IPR017972">
    <property type="entry name" value="Cyt_P450_CS"/>
</dbReference>
<dbReference type="SMR" id="A0A6F8GXK6"/>
<feature type="binding site" description="axial binding residue" evidence="13">
    <location>
        <position position="447"/>
    </location>
    <ligand>
        <name>heme</name>
        <dbReference type="ChEBI" id="CHEBI:30413"/>
    </ligand>
    <ligandPart>
        <name>Fe</name>
        <dbReference type="ChEBI" id="CHEBI:18248"/>
    </ligandPart>
</feature>
<evidence type="ECO:0000256" key="13">
    <source>
        <dbReference type="PIRSR" id="PIRSR602401-1"/>
    </source>
</evidence>
<dbReference type="PRINTS" id="PR00463">
    <property type="entry name" value="EP450I"/>
</dbReference>
<keyword evidence="11 14" id="KW-0503">Monooxygenase</keyword>
<comment type="subcellular location">
    <subcellularLocation>
        <location evidence="3">Endoplasmic reticulum membrane</location>
        <topology evidence="3">Peripheral membrane protein</topology>
    </subcellularLocation>
    <subcellularLocation>
        <location evidence="2">Microsome membrane</location>
        <topology evidence="2">Peripheral membrane protein</topology>
    </subcellularLocation>
</comment>
<evidence type="ECO:0000256" key="2">
    <source>
        <dbReference type="ARBA" id="ARBA00004174"/>
    </source>
</evidence>
<dbReference type="Gene3D" id="1.10.630.10">
    <property type="entry name" value="Cytochrome P450"/>
    <property type="match status" value="1"/>
</dbReference>
<sequence>MTSPQGVWYAWPALVALAAAVWPLWRWWWGRRRLRELAARIPGPEPWPLVGNAPLFCRDPHRAFQTVLALIDRYGPTLRLWIGSKLYIVITDPQDIACVLGNPSVLSRDSYINKLASILMGESLITASGELWKAHRKIVAPAFSSNVLQEMVPELCRQAERLSSSLAQLADGGTLDVFPYVAAAVLEAVCRTTMGAAPTAEGERRYVQLLARSVAVVERKFGQPWLWACHWLYRRTALCRLEQDTLAELNAFSSDIVAQRVARRQEAADGAKRDKQVLLDYLLEATESGGRLTETELRDEVNTLLSAGYETTATTVCFALLLLGMYPRVQDKLAAELDAVFADDPHRLPTAADLRRLHYLDAVIKETLRLFPPAPVIHREVESRELKIGGCTLPVGASVLALSFCAHRHPDHFDSPLHFCPERFCEPAGRPRHPFAYVPFGAGARICVGRAYGLLLAKAAVAAVARRLRLESRLTWRDLRALAHGIVLKLQHGFPLELFPRQPSYPWTEPPQQLPQTGYAHGHRRLSTVHVSPTIPQDEEPEYAQTAPRRASYNW</sequence>
<keyword evidence="6 13" id="KW-0479">Metal-binding</keyword>
<dbReference type="GO" id="GO:0005789">
    <property type="term" value="C:endoplasmic reticulum membrane"/>
    <property type="evidence" value="ECO:0007669"/>
    <property type="project" value="UniProtKB-SubCell"/>
</dbReference>
<protein>
    <submittedName>
        <fullName evidence="17">CYP450</fullName>
    </submittedName>
</protein>
<dbReference type="Pfam" id="PF00067">
    <property type="entry name" value="p450"/>
    <property type="match status" value="1"/>
</dbReference>
<comment type="cofactor">
    <cofactor evidence="1 13">
        <name>heme</name>
        <dbReference type="ChEBI" id="CHEBI:30413"/>
    </cofactor>
</comment>
<name>A0A6F8GXK6_LOCMI</name>
<evidence type="ECO:0000256" key="3">
    <source>
        <dbReference type="ARBA" id="ARBA00004406"/>
    </source>
</evidence>
<evidence type="ECO:0000256" key="14">
    <source>
        <dbReference type="RuleBase" id="RU000461"/>
    </source>
</evidence>
<evidence type="ECO:0000256" key="7">
    <source>
        <dbReference type="ARBA" id="ARBA00022824"/>
    </source>
</evidence>
<dbReference type="InterPro" id="IPR050196">
    <property type="entry name" value="Cytochrome_P450_Monoox"/>
</dbReference>